<protein>
    <submittedName>
        <fullName evidence="2">Uncharacterized protein</fullName>
    </submittedName>
</protein>
<proteinExistence type="predicted"/>
<dbReference type="AlphaFoldDB" id="A0A645G3Q5"/>
<gene>
    <name evidence="2" type="ORF">SDC9_168145</name>
</gene>
<comment type="caution">
    <text evidence="2">The sequence shown here is derived from an EMBL/GenBank/DDBJ whole genome shotgun (WGS) entry which is preliminary data.</text>
</comment>
<name>A0A645G3Q5_9ZZZZ</name>
<evidence type="ECO:0000256" key="1">
    <source>
        <dbReference type="SAM" id="MobiDB-lite"/>
    </source>
</evidence>
<feature type="compositionally biased region" description="Basic residues" evidence="1">
    <location>
        <begin position="36"/>
        <end position="52"/>
    </location>
</feature>
<feature type="compositionally biased region" description="Basic residues" evidence="1">
    <location>
        <begin position="165"/>
        <end position="181"/>
    </location>
</feature>
<dbReference type="EMBL" id="VSSQ01068604">
    <property type="protein sequence ID" value="MPN20766.1"/>
    <property type="molecule type" value="Genomic_DNA"/>
</dbReference>
<reference evidence="2" key="1">
    <citation type="submission" date="2019-08" db="EMBL/GenBank/DDBJ databases">
        <authorList>
            <person name="Kucharzyk K."/>
            <person name="Murdoch R.W."/>
            <person name="Higgins S."/>
            <person name="Loffler F."/>
        </authorList>
    </citation>
    <scope>NUCLEOTIDE SEQUENCE</scope>
</reference>
<evidence type="ECO:0000313" key="2">
    <source>
        <dbReference type="EMBL" id="MPN20766.1"/>
    </source>
</evidence>
<accession>A0A645G3Q5</accession>
<feature type="region of interest" description="Disordered" evidence="1">
    <location>
        <begin position="24"/>
        <end position="264"/>
    </location>
</feature>
<feature type="compositionally biased region" description="Polar residues" evidence="1">
    <location>
        <begin position="252"/>
        <end position="264"/>
    </location>
</feature>
<feature type="compositionally biased region" description="Basic and acidic residues" evidence="1">
    <location>
        <begin position="139"/>
        <end position="148"/>
    </location>
</feature>
<sequence>MKRRQQPDDTADYRDNHCQRHLRAHATHPEAACRSGQHHKGHGHQRAQRMKAAHQIEHQQQHEGAMPKRAVPPLHAQKAGFETLDNQRPIDQRQRQQRHSGDGCSQQQGGIVQRQHRAKQHMQQIDIGAAQRNQQHTQRQRDEIEARKARVVAQRRVSRDDARQHCHQHTRQQPAYRHRRQRQPEQQIAQRSAGKNGMRHRIPHQTHAPQQQNRAQRRSRHTQCQAPGQRSPHKAELGKGLQDGTDHGYLQANRSSTPSVSPHA</sequence>
<organism evidence="2">
    <name type="scientific">bioreactor metagenome</name>
    <dbReference type="NCBI Taxonomy" id="1076179"/>
    <lineage>
        <taxon>unclassified sequences</taxon>
        <taxon>metagenomes</taxon>
        <taxon>ecological metagenomes</taxon>
    </lineage>
</organism>